<reference evidence="1 2" key="1">
    <citation type="journal article" date="2023" name="Science">
        <title>Complex scaffold remodeling in plant triterpene biosynthesis.</title>
        <authorList>
            <person name="De La Pena R."/>
            <person name="Hodgson H."/>
            <person name="Liu J.C."/>
            <person name="Stephenson M.J."/>
            <person name="Martin A.C."/>
            <person name="Owen C."/>
            <person name="Harkess A."/>
            <person name="Leebens-Mack J."/>
            <person name="Jimenez L.E."/>
            <person name="Osbourn A."/>
            <person name="Sattely E.S."/>
        </authorList>
    </citation>
    <scope>NUCLEOTIDE SEQUENCE [LARGE SCALE GENOMIC DNA]</scope>
    <source>
        <strain evidence="2">cv. JPN11</strain>
        <tissue evidence="1">Leaf</tissue>
    </source>
</reference>
<name>A0ACC1YCS5_MELAZ</name>
<dbReference type="EMBL" id="CM051397">
    <property type="protein sequence ID" value="KAJ4721078.1"/>
    <property type="molecule type" value="Genomic_DNA"/>
</dbReference>
<gene>
    <name evidence="1" type="ORF">OWV82_008804</name>
</gene>
<dbReference type="Proteomes" id="UP001164539">
    <property type="component" value="Chromosome 4"/>
</dbReference>
<accession>A0ACC1YCS5</accession>
<evidence type="ECO:0000313" key="2">
    <source>
        <dbReference type="Proteomes" id="UP001164539"/>
    </source>
</evidence>
<organism evidence="1 2">
    <name type="scientific">Melia azedarach</name>
    <name type="common">Chinaberry tree</name>
    <dbReference type="NCBI Taxonomy" id="155640"/>
    <lineage>
        <taxon>Eukaryota</taxon>
        <taxon>Viridiplantae</taxon>
        <taxon>Streptophyta</taxon>
        <taxon>Embryophyta</taxon>
        <taxon>Tracheophyta</taxon>
        <taxon>Spermatophyta</taxon>
        <taxon>Magnoliopsida</taxon>
        <taxon>eudicotyledons</taxon>
        <taxon>Gunneridae</taxon>
        <taxon>Pentapetalae</taxon>
        <taxon>rosids</taxon>
        <taxon>malvids</taxon>
        <taxon>Sapindales</taxon>
        <taxon>Meliaceae</taxon>
        <taxon>Melia</taxon>
    </lineage>
</organism>
<comment type="caution">
    <text evidence="1">The sequence shown here is derived from an EMBL/GenBank/DDBJ whole genome shotgun (WGS) entry which is preliminary data.</text>
</comment>
<proteinExistence type="predicted"/>
<sequence>MKGQVTEDTVVEVAANAVWEVYGSLEFVRLVNQLLSNVIGTVEVVEGDGSAGTILKVTFPPGSAVGVGCNYLKERVTKIDDEKRIRVTEIIEGGFKDVGFDVYRVRSEMREKDDKSSIIRSTIEYEINGDKLADVASQLTTKPIELMAETIGKYLSQIKKD</sequence>
<evidence type="ECO:0000313" key="1">
    <source>
        <dbReference type="EMBL" id="KAJ4721078.1"/>
    </source>
</evidence>
<keyword evidence="2" id="KW-1185">Reference proteome</keyword>
<protein>
    <submittedName>
        <fullName evidence="1">S-norcoclaurine synthase</fullName>
    </submittedName>
</protein>